<dbReference type="PROSITE" id="PS00674">
    <property type="entry name" value="AAA"/>
    <property type="match status" value="1"/>
</dbReference>
<dbReference type="InterPro" id="IPR003593">
    <property type="entry name" value="AAA+_ATPase"/>
</dbReference>
<dbReference type="AlphaFoldDB" id="A0A6A4VYF7"/>
<feature type="domain" description="AAA+ ATPase" evidence="2">
    <location>
        <begin position="468"/>
        <end position="612"/>
    </location>
</feature>
<dbReference type="GO" id="GO:0016887">
    <property type="term" value="F:ATP hydrolysis activity"/>
    <property type="evidence" value="ECO:0007669"/>
    <property type="project" value="InterPro"/>
</dbReference>
<dbReference type="GO" id="GO:0097352">
    <property type="term" value="P:autophagosome maturation"/>
    <property type="evidence" value="ECO:0007669"/>
    <property type="project" value="TreeGrafter"/>
</dbReference>
<feature type="region of interest" description="Disordered" evidence="1">
    <location>
        <begin position="681"/>
        <end position="705"/>
    </location>
</feature>
<dbReference type="SMART" id="SM00382">
    <property type="entry name" value="AAA"/>
    <property type="match status" value="2"/>
</dbReference>
<dbReference type="InterPro" id="IPR003960">
    <property type="entry name" value="ATPase_AAA_CS"/>
</dbReference>
<dbReference type="GO" id="GO:0051228">
    <property type="term" value="P:mitotic spindle disassembly"/>
    <property type="evidence" value="ECO:0007669"/>
    <property type="project" value="TreeGrafter"/>
</dbReference>
<sequence length="705" mass="74760">MLDVQRLILQEKRPFLDAQKCFVSSDLRAALPAHEGAAVRLTDGRRSLICRLYVRPELRPGTALVDGCATCLVPVGAEPPPAGPPARLSVPEALSVTRLSVRLVCSSAADVLRLRRRDAAVTAARALLTGRALSARCRLGCAGAPLGRRLGVLWLEVTCPQLTGETLGSAAADADVTVAAVETRLHAEFAAERPPTSGHATARARLTAAARHFCRPDSDRSSSVLLLGPAGCGKATLARAAAAAAGALPVTLRCDDLPSERPGAAQTELRARAAEARRLADCGPLLLLLRAVHAVRGEPRAQLLQLLDDVRRWPRTLVVATCSQPQQLHSALRSAARFDTELHLTVGGAEDRVEHLTHHLAGRSLVDCSMQQLADMTPGYSVADLRALCREAVFGRTQQDAALQLADFSRALLVIRPSALKSGPGAAPLPPLSWDRLAGVGSLRARLRRCLVTPLRRPDAHRRLGVPAPRGLLLHGPPGCAKTSLVRAAASECRAAFLTASPAELFSPYVGDSERAITELFQRARMTAPAVIFLDELDAIVGTRSASGQSGVQAKLLSALLNEMDGIGIKQDQAAVDSAVFVVGATNRRDLIDEALLRPGRLDQHVHVPLPDRQAREEIIQLYLTGMPVCDDVSAAELADMTEGFSGAELRHLCNEAGLAALTEDIGASAATRRHFLRHLGAEPDSDGTGPAAGAGHRSEVTVQS</sequence>
<organism evidence="3 4">
    <name type="scientific">Amphibalanus amphitrite</name>
    <name type="common">Striped barnacle</name>
    <name type="synonym">Balanus amphitrite</name>
    <dbReference type="NCBI Taxonomy" id="1232801"/>
    <lineage>
        <taxon>Eukaryota</taxon>
        <taxon>Metazoa</taxon>
        <taxon>Ecdysozoa</taxon>
        <taxon>Arthropoda</taxon>
        <taxon>Crustacea</taxon>
        <taxon>Multicrustacea</taxon>
        <taxon>Cirripedia</taxon>
        <taxon>Thoracica</taxon>
        <taxon>Thoracicalcarea</taxon>
        <taxon>Balanomorpha</taxon>
        <taxon>Balanoidea</taxon>
        <taxon>Balanidae</taxon>
        <taxon>Amphibalaninae</taxon>
        <taxon>Amphibalanus</taxon>
    </lineage>
</organism>
<dbReference type="InterPro" id="IPR041569">
    <property type="entry name" value="AAA_lid_3"/>
</dbReference>
<dbReference type="Gene3D" id="3.40.50.300">
    <property type="entry name" value="P-loop containing nucleotide triphosphate hydrolases"/>
    <property type="match status" value="2"/>
</dbReference>
<dbReference type="GO" id="GO:0005829">
    <property type="term" value="C:cytosol"/>
    <property type="evidence" value="ECO:0007669"/>
    <property type="project" value="TreeGrafter"/>
</dbReference>
<evidence type="ECO:0000256" key="1">
    <source>
        <dbReference type="SAM" id="MobiDB-lite"/>
    </source>
</evidence>
<dbReference type="FunFam" id="3.40.50.300:FF:002738">
    <property type="entry name" value="Putative ATPase"/>
    <property type="match status" value="1"/>
</dbReference>
<dbReference type="Gene3D" id="1.10.8.60">
    <property type="match status" value="2"/>
</dbReference>
<protein>
    <submittedName>
        <fullName evidence="3">Spermatogenesis-associated protein 5-like protein 1</fullName>
    </submittedName>
</protein>
<evidence type="ECO:0000259" key="2">
    <source>
        <dbReference type="SMART" id="SM00382"/>
    </source>
</evidence>
<keyword evidence="4" id="KW-1185">Reference proteome</keyword>
<dbReference type="SUPFAM" id="SSF52540">
    <property type="entry name" value="P-loop containing nucleoside triphosphate hydrolases"/>
    <property type="match status" value="2"/>
</dbReference>
<proteinExistence type="predicted"/>
<dbReference type="GO" id="GO:0005634">
    <property type="term" value="C:nucleus"/>
    <property type="evidence" value="ECO:0007669"/>
    <property type="project" value="TreeGrafter"/>
</dbReference>
<dbReference type="Pfam" id="PF00004">
    <property type="entry name" value="AAA"/>
    <property type="match status" value="2"/>
</dbReference>
<dbReference type="InterPro" id="IPR027417">
    <property type="entry name" value="P-loop_NTPase"/>
</dbReference>
<dbReference type="EMBL" id="VIIS01001414">
    <property type="protein sequence ID" value="KAF0298703.1"/>
    <property type="molecule type" value="Genomic_DNA"/>
</dbReference>
<feature type="domain" description="AAA+ ATPase" evidence="2">
    <location>
        <begin position="220"/>
        <end position="348"/>
    </location>
</feature>
<reference evidence="3 4" key="1">
    <citation type="submission" date="2019-07" db="EMBL/GenBank/DDBJ databases">
        <title>Draft genome assembly of a fouling barnacle, Amphibalanus amphitrite (Darwin, 1854): The first reference genome for Thecostraca.</title>
        <authorList>
            <person name="Kim W."/>
        </authorList>
    </citation>
    <scope>NUCLEOTIDE SEQUENCE [LARGE SCALE GENOMIC DNA]</scope>
    <source>
        <strain evidence="3">SNU_AA5</strain>
        <tissue evidence="3">Soma without cirri and trophi</tissue>
    </source>
</reference>
<dbReference type="GO" id="GO:0034098">
    <property type="term" value="C:VCP-NPL4-UFD1 AAA ATPase complex"/>
    <property type="evidence" value="ECO:0007669"/>
    <property type="project" value="TreeGrafter"/>
</dbReference>
<name>A0A6A4VYF7_AMPAM</name>
<gene>
    <name evidence="3" type="primary">SPATA5L1</name>
    <name evidence="3" type="ORF">FJT64_003945</name>
</gene>
<comment type="caution">
    <text evidence="3">The sequence shown here is derived from an EMBL/GenBank/DDBJ whole genome shotgun (WGS) entry which is preliminary data.</text>
</comment>
<dbReference type="InterPro" id="IPR003959">
    <property type="entry name" value="ATPase_AAA_core"/>
</dbReference>
<evidence type="ECO:0000313" key="4">
    <source>
        <dbReference type="Proteomes" id="UP000440578"/>
    </source>
</evidence>
<dbReference type="PANTHER" id="PTHR23077">
    <property type="entry name" value="AAA-FAMILY ATPASE"/>
    <property type="match status" value="1"/>
</dbReference>
<dbReference type="InterPro" id="IPR050168">
    <property type="entry name" value="AAA_ATPase_domain"/>
</dbReference>
<dbReference type="GO" id="GO:0030970">
    <property type="term" value="P:retrograde protein transport, ER to cytosol"/>
    <property type="evidence" value="ECO:0007669"/>
    <property type="project" value="TreeGrafter"/>
</dbReference>
<evidence type="ECO:0000313" key="3">
    <source>
        <dbReference type="EMBL" id="KAF0298703.1"/>
    </source>
</evidence>
<dbReference type="GO" id="GO:0005524">
    <property type="term" value="F:ATP binding"/>
    <property type="evidence" value="ECO:0007669"/>
    <property type="project" value="InterPro"/>
</dbReference>
<dbReference type="Pfam" id="PF17862">
    <property type="entry name" value="AAA_lid_3"/>
    <property type="match status" value="1"/>
</dbReference>
<accession>A0A6A4VYF7</accession>
<dbReference type="Proteomes" id="UP000440578">
    <property type="component" value="Unassembled WGS sequence"/>
</dbReference>
<dbReference type="GO" id="GO:0031593">
    <property type="term" value="F:polyubiquitin modification-dependent protein binding"/>
    <property type="evidence" value="ECO:0007669"/>
    <property type="project" value="TreeGrafter"/>
</dbReference>
<dbReference type="PANTHER" id="PTHR23077:SF194">
    <property type="entry name" value="ATPASE FAMILY GENE 2 PROTEIN HOMOLOG B"/>
    <property type="match status" value="1"/>
</dbReference>
<dbReference type="OrthoDB" id="10255522at2759"/>